<accession>K1KGY1</accession>
<keyword evidence="3" id="KW-1185">Reference proteome</keyword>
<dbReference type="HOGENOM" id="CLU_055439_0_0_4"/>
<protein>
    <recommendedName>
        <fullName evidence="1">Calcineurin-like phosphoesterase domain-containing protein</fullName>
    </recommendedName>
</protein>
<proteinExistence type="predicted"/>
<dbReference type="InterPro" id="IPR004843">
    <property type="entry name" value="Calcineurin-like_PHP"/>
</dbReference>
<dbReference type="eggNOG" id="COG0639">
    <property type="taxonomic scope" value="Bacteria"/>
</dbReference>
<dbReference type="STRING" id="742823.HMPREF9465_01367"/>
<dbReference type="EMBL" id="ADMG01000032">
    <property type="protein sequence ID" value="EKB30984.1"/>
    <property type="molecule type" value="Genomic_DNA"/>
</dbReference>
<dbReference type="Pfam" id="PF00149">
    <property type="entry name" value="Metallophos"/>
    <property type="match status" value="1"/>
</dbReference>
<gene>
    <name evidence="2" type="ORF">HMPREF9465_01367</name>
</gene>
<dbReference type="OrthoDB" id="9807890at2"/>
<dbReference type="PATRIC" id="fig|742823.3.peg.1354"/>
<sequence>MGYEETNGVLRHPEGRRAVFLGDFIDRGPEIRRTHEIVRGMVEAGSALAVMGNHELNALHFTTPDPVLREEDGGPKWLRSHSESHRRQFVETVRQLGPDLEAWLAWIRTLAVWMKTFDSEGVELRFVHAAWMETKMRRLWEEPTDSGEFCFTGPFEAPVLTQAGLVDFGRRKDPVSGKPALGWKSKEKFLTGPEKGLPAGVSYLDKEGCERTSIRVKWWRDPAPPDGARSSRLIRRA</sequence>
<dbReference type="AlphaFoldDB" id="K1KGY1"/>
<dbReference type="Gene3D" id="3.60.21.10">
    <property type="match status" value="1"/>
</dbReference>
<dbReference type="RefSeq" id="WP_005435413.1">
    <property type="nucleotide sequence ID" value="NZ_JH815516.1"/>
</dbReference>
<dbReference type="GO" id="GO:0016787">
    <property type="term" value="F:hydrolase activity"/>
    <property type="evidence" value="ECO:0007669"/>
    <property type="project" value="InterPro"/>
</dbReference>
<evidence type="ECO:0000313" key="3">
    <source>
        <dbReference type="Proteomes" id="UP000005835"/>
    </source>
</evidence>
<evidence type="ECO:0000259" key="1">
    <source>
        <dbReference type="Pfam" id="PF00149"/>
    </source>
</evidence>
<dbReference type="SUPFAM" id="SSF56300">
    <property type="entry name" value="Metallo-dependent phosphatases"/>
    <property type="match status" value="1"/>
</dbReference>
<comment type="caution">
    <text evidence="2">The sequence shown here is derived from an EMBL/GenBank/DDBJ whole genome shotgun (WGS) entry which is preliminary data.</text>
</comment>
<organism evidence="2 3">
    <name type="scientific">Sutterella wadsworthensis 2_1_59BFAA</name>
    <dbReference type="NCBI Taxonomy" id="742823"/>
    <lineage>
        <taxon>Bacteria</taxon>
        <taxon>Pseudomonadati</taxon>
        <taxon>Pseudomonadota</taxon>
        <taxon>Betaproteobacteria</taxon>
        <taxon>Burkholderiales</taxon>
        <taxon>Sutterellaceae</taxon>
        <taxon>Sutterella</taxon>
    </lineage>
</organism>
<feature type="domain" description="Calcineurin-like phosphoesterase" evidence="1">
    <location>
        <begin position="13"/>
        <end position="68"/>
    </location>
</feature>
<reference evidence="2 3" key="1">
    <citation type="submission" date="2012-05" db="EMBL/GenBank/DDBJ databases">
        <title>The Genome Sequence of Sutterella wadsworthensis 2_1_59BFAA.</title>
        <authorList>
            <consortium name="The Broad Institute Genome Sequencing Platform"/>
            <person name="Earl A."/>
            <person name="Ward D."/>
            <person name="Feldgarden M."/>
            <person name="Gevers D."/>
            <person name="Daigneault M."/>
            <person name="Strauss J."/>
            <person name="Allen-Vercoe E."/>
            <person name="Walker B."/>
            <person name="Young S.K."/>
            <person name="Zeng Q."/>
            <person name="Gargeya S."/>
            <person name="Fitzgerald M."/>
            <person name="Haas B."/>
            <person name="Abouelleil A."/>
            <person name="Alvarado L."/>
            <person name="Arachchi H.M."/>
            <person name="Berlin A.M."/>
            <person name="Chapman S.B."/>
            <person name="Goldberg J."/>
            <person name="Griggs A."/>
            <person name="Gujja S."/>
            <person name="Hansen M."/>
            <person name="Howarth C."/>
            <person name="Imamovic A."/>
            <person name="Larimer J."/>
            <person name="McCowen C."/>
            <person name="Montmayeur A."/>
            <person name="Murphy C."/>
            <person name="Neiman D."/>
            <person name="Pearson M."/>
            <person name="Priest M."/>
            <person name="Roberts A."/>
            <person name="Saif S."/>
            <person name="Shea T."/>
            <person name="Sisk P."/>
            <person name="Sykes S."/>
            <person name="Wortman J."/>
            <person name="Nusbaum C."/>
            <person name="Birren B."/>
        </authorList>
    </citation>
    <scope>NUCLEOTIDE SEQUENCE [LARGE SCALE GENOMIC DNA]</scope>
    <source>
        <strain evidence="2 3">2_1_59BFAA</strain>
    </source>
</reference>
<dbReference type="Proteomes" id="UP000005835">
    <property type="component" value="Unassembled WGS sequence"/>
</dbReference>
<dbReference type="InterPro" id="IPR029052">
    <property type="entry name" value="Metallo-depent_PP-like"/>
</dbReference>
<evidence type="ECO:0000313" key="2">
    <source>
        <dbReference type="EMBL" id="EKB30984.1"/>
    </source>
</evidence>
<name>K1KGY1_9BURK</name>